<dbReference type="SMART" id="SM00849">
    <property type="entry name" value="Lactamase_B"/>
    <property type="match status" value="1"/>
</dbReference>
<dbReference type="Proteomes" id="UP001499930">
    <property type="component" value="Unassembled WGS sequence"/>
</dbReference>
<reference evidence="7" key="1">
    <citation type="journal article" date="2019" name="Int. J. Syst. Evol. Microbiol.">
        <title>The Global Catalogue of Microorganisms (GCM) 10K type strain sequencing project: providing services to taxonomists for standard genome sequencing and annotation.</title>
        <authorList>
            <consortium name="The Broad Institute Genomics Platform"/>
            <consortium name="The Broad Institute Genome Sequencing Center for Infectious Disease"/>
            <person name="Wu L."/>
            <person name="Ma J."/>
        </authorList>
    </citation>
    <scope>NUCLEOTIDE SEQUENCE [LARGE SCALE GENOMIC DNA]</scope>
    <source>
        <strain evidence="7">JCM 3106</strain>
    </source>
</reference>
<evidence type="ECO:0000313" key="6">
    <source>
        <dbReference type="EMBL" id="GAA3013092.1"/>
    </source>
</evidence>
<proteinExistence type="inferred from homology"/>
<evidence type="ECO:0000259" key="5">
    <source>
        <dbReference type="SMART" id="SM00849"/>
    </source>
</evidence>
<evidence type="ECO:0000256" key="3">
    <source>
        <dbReference type="ARBA" id="ARBA00022801"/>
    </source>
</evidence>
<comment type="caution">
    <text evidence="6">The sequence shown here is derived from an EMBL/GenBank/DDBJ whole genome shotgun (WGS) entry which is preliminary data.</text>
</comment>
<dbReference type="InterPro" id="IPR036866">
    <property type="entry name" value="RibonucZ/Hydroxyglut_hydro"/>
</dbReference>
<dbReference type="SUPFAM" id="SSF56281">
    <property type="entry name" value="Metallo-hydrolase/oxidoreductase"/>
    <property type="match status" value="1"/>
</dbReference>
<dbReference type="Pfam" id="PF00753">
    <property type="entry name" value="Lactamase_B"/>
    <property type="match status" value="1"/>
</dbReference>
<gene>
    <name evidence="6" type="ORF">GCM10017559_40260</name>
</gene>
<sequence>MPGHDERLRRPAGIRSLRLGDITVTYVPDGAVRLKPRGWFPDTTDEVWAARPEYLDDSGHLVAGIGGLLVEHGDRALLIDAGYGPQKLPDDPDAPYAGLHGGALLENLAALGRGPEGIEAVAFTHLHVDHIGWAWLPVPGGDRLAFAGADHLVSGPEWARHDLAEEQGTTAGMLAAMAPRVRTVADGEEIFPGVRMVLASGHTAGHASYVITSGGRRLIAFGDALHSPIQIGHPEWPAVVDHDPVASTDVRRRLVAELEKPGTIGFGVHFADVVFGHVRRDGDGPAWRAHPE</sequence>
<organism evidence="6 7">
    <name type="scientific">Streptosporangium longisporum</name>
    <dbReference type="NCBI Taxonomy" id="46187"/>
    <lineage>
        <taxon>Bacteria</taxon>
        <taxon>Bacillati</taxon>
        <taxon>Actinomycetota</taxon>
        <taxon>Actinomycetes</taxon>
        <taxon>Streptosporangiales</taxon>
        <taxon>Streptosporangiaceae</taxon>
        <taxon>Streptosporangium</taxon>
    </lineage>
</organism>
<dbReference type="PANTHER" id="PTHR42978">
    <property type="entry name" value="QUORUM-QUENCHING LACTONASE YTNP-RELATED-RELATED"/>
    <property type="match status" value="1"/>
</dbReference>
<protein>
    <submittedName>
        <fullName evidence="6">MBL fold metallo-hydrolase</fullName>
    </submittedName>
</protein>
<evidence type="ECO:0000256" key="2">
    <source>
        <dbReference type="ARBA" id="ARBA00022723"/>
    </source>
</evidence>
<dbReference type="Gene3D" id="3.60.15.10">
    <property type="entry name" value="Ribonuclease Z/Hydroxyacylglutathione hydrolase-like"/>
    <property type="match status" value="1"/>
</dbReference>
<dbReference type="EMBL" id="BAAAWD010000010">
    <property type="protein sequence ID" value="GAA3013092.1"/>
    <property type="molecule type" value="Genomic_DNA"/>
</dbReference>
<evidence type="ECO:0000256" key="4">
    <source>
        <dbReference type="ARBA" id="ARBA00022833"/>
    </source>
</evidence>
<name>A0ABP6KJ60_9ACTN</name>
<dbReference type="InterPro" id="IPR051013">
    <property type="entry name" value="MBL_superfamily_lactonases"/>
</dbReference>
<feature type="domain" description="Metallo-beta-lactamase" evidence="5">
    <location>
        <begin position="64"/>
        <end position="269"/>
    </location>
</feature>
<evidence type="ECO:0000313" key="7">
    <source>
        <dbReference type="Proteomes" id="UP001499930"/>
    </source>
</evidence>
<keyword evidence="7" id="KW-1185">Reference proteome</keyword>
<comment type="similarity">
    <text evidence="1">Belongs to the metallo-beta-lactamase superfamily.</text>
</comment>
<accession>A0ABP6KJ60</accession>
<keyword evidence="2" id="KW-0479">Metal-binding</keyword>
<dbReference type="PANTHER" id="PTHR42978:SF6">
    <property type="entry name" value="QUORUM-QUENCHING LACTONASE YTNP-RELATED"/>
    <property type="match status" value="1"/>
</dbReference>
<keyword evidence="3" id="KW-0378">Hydrolase</keyword>
<keyword evidence="4" id="KW-0862">Zinc</keyword>
<evidence type="ECO:0000256" key="1">
    <source>
        <dbReference type="ARBA" id="ARBA00007749"/>
    </source>
</evidence>
<dbReference type="InterPro" id="IPR001279">
    <property type="entry name" value="Metallo-B-lactamas"/>
</dbReference>